<evidence type="ECO:0000313" key="12">
    <source>
        <dbReference type="EMBL" id="MBB6091199.1"/>
    </source>
</evidence>
<evidence type="ECO:0000256" key="7">
    <source>
        <dbReference type="ARBA" id="ARBA00023237"/>
    </source>
</evidence>
<dbReference type="InterPro" id="IPR012910">
    <property type="entry name" value="Plug_dom"/>
</dbReference>
<evidence type="ECO:0000256" key="4">
    <source>
        <dbReference type="ARBA" id="ARBA00022692"/>
    </source>
</evidence>
<feature type="domain" description="TonB-dependent receptor-like beta-barrel" evidence="10">
    <location>
        <begin position="312"/>
        <end position="734"/>
    </location>
</feature>
<evidence type="ECO:0000256" key="1">
    <source>
        <dbReference type="ARBA" id="ARBA00004571"/>
    </source>
</evidence>
<dbReference type="AlphaFoldDB" id="A0A841HFI3"/>
<keyword evidence="2 8" id="KW-0813">Transport</keyword>
<comment type="caution">
    <text evidence="12">The sequence shown here is derived from an EMBL/GenBank/DDBJ whole genome shotgun (WGS) entry which is preliminary data.</text>
</comment>
<keyword evidence="6 8" id="KW-0472">Membrane</keyword>
<dbReference type="Pfam" id="PF07715">
    <property type="entry name" value="Plug"/>
    <property type="match status" value="1"/>
</dbReference>
<accession>A0A841HFI3</accession>
<evidence type="ECO:0000256" key="6">
    <source>
        <dbReference type="ARBA" id="ARBA00023136"/>
    </source>
</evidence>
<keyword evidence="5 9" id="KW-0798">TonB box</keyword>
<dbReference type="Gene3D" id="2.40.170.20">
    <property type="entry name" value="TonB-dependent receptor, beta-barrel domain"/>
    <property type="match status" value="1"/>
</dbReference>
<dbReference type="PROSITE" id="PS52016">
    <property type="entry name" value="TONB_DEPENDENT_REC_3"/>
    <property type="match status" value="1"/>
</dbReference>
<reference evidence="12 13" key="1">
    <citation type="submission" date="2020-08" db="EMBL/GenBank/DDBJ databases">
        <title>Genomic Encyclopedia of Type Strains, Phase IV (KMG-IV): sequencing the most valuable type-strain genomes for metagenomic binning, comparative biology and taxonomic classification.</title>
        <authorList>
            <person name="Goeker M."/>
        </authorList>
    </citation>
    <scope>NUCLEOTIDE SEQUENCE [LARGE SCALE GENOMIC DNA]</scope>
    <source>
        <strain evidence="12 13">DSM 26723</strain>
    </source>
</reference>
<dbReference type="RefSeq" id="WP_184329012.1">
    <property type="nucleotide sequence ID" value="NZ_JACHHZ010000001.1"/>
</dbReference>
<evidence type="ECO:0000256" key="2">
    <source>
        <dbReference type="ARBA" id="ARBA00022448"/>
    </source>
</evidence>
<comment type="similarity">
    <text evidence="8 9">Belongs to the TonB-dependent receptor family.</text>
</comment>
<keyword evidence="4 8" id="KW-0812">Transmembrane</keyword>
<evidence type="ECO:0000256" key="3">
    <source>
        <dbReference type="ARBA" id="ARBA00022452"/>
    </source>
</evidence>
<dbReference type="PANTHER" id="PTHR32552">
    <property type="entry name" value="FERRICHROME IRON RECEPTOR-RELATED"/>
    <property type="match status" value="1"/>
</dbReference>
<keyword evidence="13" id="KW-1185">Reference proteome</keyword>
<keyword evidence="7 8" id="KW-0998">Cell outer membrane</keyword>
<evidence type="ECO:0000259" key="10">
    <source>
        <dbReference type="Pfam" id="PF00593"/>
    </source>
</evidence>
<dbReference type="PANTHER" id="PTHR32552:SF82">
    <property type="entry name" value="FCUA PROTEIN"/>
    <property type="match status" value="1"/>
</dbReference>
<proteinExistence type="inferred from homology"/>
<evidence type="ECO:0000256" key="8">
    <source>
        <dbReference type="PROSITE-ProRule" id="PRU01360"/>
    </source>
</evidence>
<dbReference type="InterPro" id="IPR037066">
    <property type="entry name" value="Plug_dom_sf"/>
</dbReference>
<keyword evidence="12" id="KW-0675">Receptor</keyword>
<evidence type="ECO:0000259" key="11">
    <source>
        <dbReference type="Pfam" id="PF07715"/>
    </source>
</evidence>
<evidence type="ECO:0000256" key="9">
    <source>
        <dbReference type="RuleBase" id="RU003357"/>
    </source>
</evidence>
<dbReference type="GO" id="GO:0015344">
    <property type="term" value="F:siderophore uptake transmembrane transporter activity"/>
    <property type="evidence" value="ECO:0007669"/>
    <property type="project" value="TreeGrafter"/>
</dbReference>
<dbReference type="EMBL" id="JACHHZ010000001">
    <property type="protein sequence ID" value="MBB6091199.1"/>
    <property type="molecule type" value="Genomic_DNA"/>
</dbReference>
<dbReference type="Proteomes" id="UP000588068">
    <property type="component" value="Unassembled WGS sequence"/>
</dbReference>
<comment type="subcellular location">
    <subcellularLocation>
        <location evidence="1 8">Cell outer membrane</location>
        <topology evidence="1 8">Multi-pass membrane protein</topology>
    </subcellularLocation>
</comment>
<dbReference type="Gene3D" id="2.170.130.10">
    <property type="entry name" value="TonB-dependent receptor, plug domain"/>
    <property type="match status" value="1"/>
</dbReference>
<gene>
    <name evidence="12" type="ORF">HNQ60_000045</name>
</gene>
<feature type="domain" description="TonB-dependent receptor plug" evidence="11">
    <location>
        <begin position="72"/>
        <end position="169"/>
    </location>
</feature>
<dbReference type="InterPro" id="IPR000531">
    <property type="entry name" value="Beta-barrel_TonB"/>
</dbReference>
<dbReference type="Pfam" id="PF00593">
    <property type="entry name" value="TonB_dep_Rec_b-barrel"/>
    <property type="match status" value="1"/>
</dbReference>
<evidence type="ECO:0000313" key="13">
    <source>
        <dbReference type="Proteomes" id="UP000588068"/>
    </source>
</evidence>
<protein>
    <submittedName>
        <fullName evidence="12">Outer membrane receptor protein involved in Fe transport</fullName>
    </submittedName>
</protein>
<dbReference type="SUPFAM" id="SSF56935">
    <property type="entry name" value="Porins"/>
    <property type="match status" value="1"/>
</dbReference>
<dbReference type="InterPro" id="IPR036942">
    <property type="entry name" value="Beta-barrel_TonB_sf"/>
</dbReference>
<name>A0A841HFI3_9GAMM</name>
<dbReference type="GO" id="GO:0009279">
    <property type="term" value="C:cell outer membrane"/>
    <property type="evidence" value="ECO:0007669"/>
    <property type="project" value="UniProtKB-SubCell"/>
</dbReference>
<keyword evidence="3 8" id="KW-1134">Transmembrane beta strand</keyword>
<sequence length="762" mass="83253">MIRHDIPVLTSIASINKYRWGTLCALSFASLASAQSAEPTTTPPSSMLLEEVVVRGYRIDASTSATGIVTDILDTPISITAMTDQFLKDTGSTQIMDAIGSLTGVTGQSNSGETGTNFGVRGYAITPQVDGFNTLSTAAGLGSSIGVERIEVIKGPSAVFNGNVPPGGIINIIYKKPSFTPKTYLEAGIGSWDYKSGELFSTGPLFSDKLAYLINAYYKDADGWVDWTGSEEKTIIAGLAYAPTDAIRLNLNYRRIDSDLRASTLPVSHQGFMGSGTPWFVPLDAWVDAVYGPNEPPQTITIPEYLPGGERYNVMGPQNLNETDVEIASLDFTIKVNDHIEVRNGFMYNTYSWKPLSLIQSGAKVIGADGRSSIFSSFLTGEVAETGWENKLEAAFTFDTGPVSHAMLVGYNDQYREADRMRVFIGPPAMNGAGQMWDYFTDGPRMLRDEFNARLAVNPVPDILQEDYGHTRTHAYYIAEQMSAFDERLRLLVGGRYTETKQSGNRVSDTTPQVGLVFKPFSPDSRFADTSIFVNYSESFTPSGLLQPGTDDVVPPAQGVGKEIGIKTAWFGGKVASTISVFQDDLENIATPDYSDQGQNGSIVSYHLGGKGRTEGAEAEVVWTPSAALQISANYTYLPTAEYIDYPGVPQQIGLRFPSTPKEQWNLTGRYQFEEGALSGLYLGAWIHGQSETRGVMAGDWKYDIHIPSLVQADAFLGYTFFGKLDARLNVKNVTDRDGYVMNNAFQPNPPRSVYLMLNYSL</sequence>
<evidence type="ECO:0000256" key="5">
    <source>
        <dbReference type="ARBA" id="ARBA00023077"/>
    </source>
</evidence>
<organism evidence="12 13">
    <name type="scientific">Povalibacter uvarum</name>
    <dbReference type="NCBI Taxonomy" id="732238"/>
    <lineage>
        <taxon>Bacteria</taxon>
        <taxon>Pseudomonadati</taxon>
        <taxon>Pseudomonadota</taxon>
        <taxon>Gammaproteobacteria</taxon>
        <taxon>Steroidobacterales</taxon>
        <taxon>Steroidobacteraceae</taxon>
        <taxon>Povalibacter</taxon>
    </lineage>
</organism>
<dbReference type="InterPro" id="IPR039426">
    <property type="entry name" value="TonB-dep_rcpt-like"/>
</dbReference>